<dbReference type="KEGG" id="ang:An08g00320"/>
<organism evidence="2">
    <name type="scientific">Aspergillus niger</name>
    <dbReference type="NCBI Taxonomy" id="5061"/>
    <lineage>
        <taxon>Eukaryota</taxon>
        <taxon>Fungi</taxon>
        <taxon>Dikarya</taxon>
        <taxon>Ascomycota</taxon>
        <taxon>Pezizomycotina</taxon>
        <taxon>Eurotiomycetes</taxon>
        <taxon>Eurotiomycetidae</taxon>
        <taxon>Eurotiales</taxon>
        <taxon>Aspergillaceae</taxon>
        <taxon>Aspergillus</taxon>
        <taxon>Aspergillus subgen. Circumdati</taxon>
    </lineage>
</organism>
<protein>
    <submittedName>
        <fullName evidence="2">Uncharacterized protein</fullName>
    </submittedName>
</protein>
<reference evidence="2" key="2">
    <citation type="submission" date="2025-08" db="UniProtKB">
        <authorList>
            <consortium name="RefSeq"/>
        </authorList>
    </citation>
    <scope>IDENTIFICATION</scope>
</reference>
<dbReference type="VEuPathDB" id="FungiDB:An08g00320"/>
<dbReference type="GeneID" id="84591570"/>
<dbReference type="AlphaFoldDB" id="A0AAJ8BU09"/>
<gene>
    <name evidence="2" type="ORF">An08g00320</name>
</gene>
<accession>A0AAJ8BU09</accession>
<name>A0AAJ8BU09_ASPNG</name>
<evidence type="ECO:0000256" key="1">
    <source>
        <dbReference type="SAM" id="MobiDB-lite"/>
    </source>
</evidence>
<evidence type="ECO:0000313" key="2">
    <source>
        <dbReference type="RefSeq" id="XP_059603865.1"/>
    </source>
</evidence>
<dbReference type="RefSeq" id="XP_059603865.1">
    <property type="nucleotide sequence ID" value="XM_059748781.1"/>
</dbReference>
<proteinExistence type="predicted"/>
<reference evidence="2" key="1">
    <citation type="submission" date="2025-02" db="EMBL/GenBank/DDBJ databases">
        <authorList>
            <consortium name="NCBI Genome Project"/>
        </authorList>
    </citation>
    <scope>NUCLEOTIDE SEQUENCE</scope>
</reference>
<sequence length="39" mass="4370">MVVRGKGEEENEIEENRATAMPKRFRAREGVEAEQPGAP</sequence>
<feature type="region of interest" description="Disordered" evidence="1">
    <location>
        <begin position="1"/>
        <end position="39"/>
    </location>
</feature>